<feature type="compositionally biased region" description="Low complexity" evidence="1">
    <location>
        <begin position="68"/>
        <end position="87"/>
    </location>
</feature>
<evidence type="ECO:0000313" key="2">
    <source>
        <dbReference type="EMBL" id="KAA0201083.1"/>
    </source>
</evidence>
<sequence>MPKPIYPPHVSPQPASQPNQTPQLLAAMHATRQNSPDCSELSKLTNGVQPSPRREAASVDFQNVVVGSGTTTTTCASRTSSTESSDSPAHATRAYRSARSVKHRSDFMKGNQSGNMNSLTRRPRTVPQPDPPPLRTEHDGTHVIR</sequence>
<evidence type="ECO:0000256" key="1">
    <source>
        <dbReference type="SAM" id="MobiDB-lite"/>
    </source>
</evidence>
<feature type="compositionally biased region" description="Pro residues" evidence="1">
    <location>
        <begin position="1"/>
        <end position="11"/>
    </location>
</feature>
<organism evidence="2 3">
    <name type="scientific">Fasciolopsis buskii</name>
    <dbReference type="NCBI Taxonomy" id="27845"/>
    <lineage>
        <taxon>Eukaryota</taxon>
        <taxon>Metazoa</taxon>
        <taxon>Spiralia</taxon>
        <taxon>Lophotrochozoa</taxon>
        <taxon>Platyhelminthes</taxon>
        <taxon>Trematoda</taxon>
        <taxon>Digenea</taxon>
        <taxon>Plagiorchiida</taxon>
        <taxon>Echinostomata</taxon>
        <taxon>Echinostomatoidea</taxon>
        <taxon>Fasciolidae</taxon>
        <taxon>Fasciolopsis</taxon>
    </lineage>
</organism>
<accession>A0A8E0S734</accession>
<feature type="compositionally biased region" description="Basic and acidic residues" evidence="1">
    <location>
        <begin position="135"/>
        <end position="145"/>
    </location>
</feature>
<dbReference type="EMBL" id="LUCM01000120">
    <property type="protein sequence ID" value="KAA0201083.1"/>
    <property type="molecule type" value="Genomic_DNA"/>
</dbReference>
<protein>
    <submittedName>
        <fullName evidence="2">Uncharacterized protein</fullName>
    </submittedName>
</protein>
<proteinExistence type="predicted"/>
<dbReference type="AlphaFoldDB" id="A0A8E0S734"/>
<dbReference type="Proteomes" id="UP000728185">
    <property type="component" value="Unassembled WGS sequence"/>
</dbReference>
<feature type="compositionally biased region" description="Polar residues" evidence="1">
    <location>
        <begin position="31"/>
        <end position="49"/>
    </location>
</feature>
<gene>
    <name evidence="2" type="ORF">FBUS_11608</name>
</gene>
<evidence type="ECO:0000313" key="3">
    <source>
        <dbReference type="Proteomes" id="UP000728185"/>
    </source>
</evidence>
<keyword evidence="3" id="KW-1185">Reference proteome</keyword>
<reference evidence="2" key="1">
    <citation type="submission" date="2019-05" db="EMBL/GenBank/DDBJ databases">
        <title>Annotation for the trematode Fasciolopsis buski.</title>
        <authorList>
            <person name="Choi Y.-J."/>
        </authorList>
    </citation>
    <scope>NUCLEOTIDE SEQUENCE</scope>
    <source>
        <strain evidence="2">HT</strain>
        <tissue evidence="2">Whole worm</tissue>
    </source>
</reference>
<feature type="region of interest" description="Disordered" evidence="1">
    <location>
        <begin position="1"/>
        <end position="145"/>
    </location>
</feature>
<comment type="caution">
    <text evidence="2">The sequence shown here is derived from an EMBL/GenBank/DDBJ whole genome shotgun (WGS) entry which is preliminary data.</text>
</comment>
<feature type="compositionally biased region" description="Polar residues" evidence="1">
    <location>
        <begin position="110"/>
        <end position="119"/>
    </location>
</feature>
<dbReference type="OrthoDB" id="10462416at2759"/>
<feature type="compositionally biased region" description="Polar residues" evidence="1">
    <location>
        <begin position="13"/>
        <end position="23"/>
    </location>
</feature>
<name>A0A8E0S734_9TREM</name>